<accession>A0A1M4XN72</accession>
<evidence type="ECO:0000313" key="2">
    <source>
        <dbReference type="Proteomes" id="UP000184245"/>
    </source>
</evidence>
<dbReference type="STRING" id="1122155.SAMN02745158_02042"/>
<keyword evidence="2" id="KW-1185">Reference proteome</keyword>
<dbReference type="EMBL" id="FQVI01000009">
    <property type="protein sequence ID" value="SHE94888.1"/>
    <property type="molecule type" value="Genomic_DNA"/>
</dbReference>
<sequence>MAITIVQRQKLLQQVERVLHVPGNFTKEILEMALVLDCAMEKEELEETVIELVKTLKGHGQVFRNVRLNVLWWKEDGKVESTVAAMPRLMMPGFYQEFEPVKRKKTLEKLAGYLKMYYARSKLIIVVTNGAYEIGDQDQAKRNGEPFLKRKFLLWRKQEVFDYRETLLLG</sequence>
<dbReference type="Proteomes" id="UP000184245">
    <property type="component" value="Unassembled WGS sequence"/>
</dbReference>
<organism evidence="1 2">
    <name type="scientific">Lactonifactor longoviformis DSM 17459</name>
    <dbReference type="NCBI Taxonomy" id="1122155"/>
    <lineage>
        <taxon>Bacteria</taxon>
        <taxon>Bacillati</taxon>
        <taxon>Bacillota</taxon>
        <taxon>Clostridia</taxon>
        <taxon>Eubacteriales</taxon>
        <taxon>Clostridiaceae</taxon>
        <taxon>Lactonifactor</taxon>
    </lineage>
</organism>
<evidence type="ECO:0000313" key="1">
    <source>
        <dbReference type="EMBL" id="SHE94888.1"/>
    </source>
</evidence>
<reference evidence="1 2" key="1">
    <citation type="submission" date="2016-11" db="EMBL/GenBank/DDBJ databases">
        <authorList>
            <person name="Jaros S."/>
            <person name="Januszkiewicz K."/>
            <person name="Wedrychowicz H."/>
        </authorList>
    </citation>
    <scope>NUCLEOTIDE SEQUENCE [LARGE SCALE GENOMIC DNA]</scope>
    <source>
        <strain evidence="1 2">DSM 17459</strain>
    </source>
</reference>
<name>A0A1M4XN72_9CLOT</name>
<proteinExistence type="predicted"/>
<protein>
    <submittedName>
        <fullName evidence="1">Uncharacterized protein</fullName>
    </submittedName>
</protein>
<dbReference type="RefSeq" id="WP_072851308.1">
    <property type="nucleotide sequence ID" value="NZ_FQVI01000009.1"/>
</dbReference>
<dbReference type="AlphaFoldDB" id="A0A1M4XN72"/>
<gene>
    <name evidence="1" type="ORF">SAMN02745158_02042</name>
</gene>
<dbReference type="OrthoDB" id="1974106at2"/>